<evidence type="ECO:0000256" key="4">
    <source>
        <dbReference type="ARBA" id="ARBA00022989"/>
    </source>
</evidence>
<dbReference type="InterPro" id="IPR016795">
    <property type="entry name" value="UCP021697"/>
</dbReference>
<feature type="transmembrane region" description="Helical" evidence="7">
    <location>
        <begin position="68"/>
        <end position="89"/>
    </location>
</feature>
<keyword evidence="4 7" id="KW-1133">Transmembrane helix</keyword>
<sequence>MVSRKDLGSWLEGPPPSKEQQWPGQRLGLPQRGPGSIARLGRRVIALMIDWILCYLIAAWLFEGNELSILLIFAIEQLLLVSTLGYSIGHRAVGIQVRKLDGSAAGPLPAVVRTVLLCLVVPAVVFDADQRGLHDRAMGTVLVRM</sequence>
<keyword evidence="2" id="KW-1003">Cell membrane</keyword>
<dbReference type="PANTHER" id="PTHR36115:SF6">
    <property type="entry name" value="PROLINE-RICH ANTIGEN HOMOLOG"/>
    <property type="match status" value="1"/>
</dbReference>
<feature type="transmembrane region" description="Helical" evidence="7">
    <location>
        <begin position="44"/>
        <end position="62"/>
    </location>
</feature>
<dbReference type="PANTHER" id="PTHR36115">
    <property type="entry name" value="PROLINE-RICH ANTIGEN HOMOLOG-RELATED"/>
    <property type="match status" value="1"/>
</dbReference>
<accession>A0A1H1GWU5</accession>
<dbReference type="Pfam" id="PF06271">
    <property type="entry name" value="RDD"/>
    <property type="match status" value="1"/>
</dbReference>
<dbReference type="AlphaFoldDB" id="A0A1H1GWU5"/>
<keyword evidence="10" id="KW-1185">Reference proteome</keyword>
<keyword evidence="5 7" id="KW-0472">Membrane</keyword>
<dbReference type="RefSeq" id="WP_074702588.1">
    <property type="nucleotide sequence ID" value="NZ_CP018863.1"/>
</dbReference>
<dbReference type="GO" id="GO:0005886">
    <property type="term" value="C:plasma membrane"/>
    <property type="evidence" value="ECO:0007669"/>
    <property type="project" value="UniProtKB-SubCell"/>
</dbReference>
<organism evidence="9 10">
    <name type="scientific">Crystallibacter crystallopoietes</name>
    <dbReference type="NCBI Taxonomy" id="37928"/>
    <lineage>
        <taxon>Bacteria</taxon>
        <taxon>Bacillati</taxon>
        <taxon>Actinomycetota</taxon>
        <taxon>Actinomycetes</taxon>
        <taxon>Micrococcales</taxon>
        <taxon>Micrococcaceae</taxon>
        <taxon>Crystallibacter</taxon>
    </lineage>
</organism>
<evidence type="ECO:0000256" key="2">
    <source>
        <dbReference type="ARBA" id="ARBA00022475"/>
    </source>
</evidence>
<evidence type="ECO:0000313" key="9">
    <source>
        <dbReference type="EMBL" id="SDR17664.1"/>
    </source>
</evidence>
<evidence type="ECO:0000256" key="5">
    <source>
        <dbReference type="ARBA" id="ARBA00023136"/>
    </source>
</evidence>
<evidence type="ECO:0000256" key="7">
    <source>
        <dbReference type="SAM" id="Phobius"/>
    </source>
</evidence>
<evidence type="ECO:0000256" key="1">
    <source>
        <dbReference type="ARBA" id="ARBA00004651"/>
    </source>
</evidence>
<evidence type="ECO:0000313" key="10">
    <source>
        <dbReference type="Proteomes" id="UP000181917"/>
    </source>
</evidence>
<dbReference type="InterPro" id="IPR010432">
    <property type="entry name" value="RDD"/>
</dbReference>
<feature type="region of interest" description="Disordered" evidence="6">
    <location>
        <begin position="1"/>
        <end position="30"/>
    </location>
</feature>
<reference evidence="9 10" key="1">
    <citation type="submission" date="2016-10" db="EMBL/GenBank/DDBJ databases">
        <authorList>
            <person name="de Groot N.N."/>
        </authorList>
    </citation>
    <scope>NUCLEOTIDE SEQUENCE [LARGE SCALE GENOMIC DNA]</scope>
    <source>
        <strain evidence="9 10">DSM 20117</strain>
    </source>
</reference>
<evidence type="ECO:0000259" key="8">
    <source>
        <dbReference type="Pfam" id="PF06271"/>
    </source>
</evidence>
<evidence type="ECO:0000256" key="3">
    <source>
        <dbReference type="ARBA" id="ARBA00022692"/>
    </source>
</evidence>
<proteinExistence type="predicted"/>
<dbReference type="KEGG" id="acry:AC20117_17435"/>
<gene>
    <name evidence="9" type="ORF">SAMN04489742_4388</name>
</gene>
<evidence type="ECO:0000256" key="6">
    <source>
        <dbReference type="SAM" id="MobiDB-lite"/>
    </source>
</evidence>
<name>A0A1H1GWU5_9MICC</name>
<keyword evidence="3 7" id="KW-0812">Transmembrane</keyword>
<dbReference type="OrthoDB" id="5187110at2"/>
<dbReference type="EMBL" id="FNKH01000002">
    <property type="protein sequence ID" value="SDR17664.1"/>
    <property type="molecule type" value="Genomic_DNA"/>
</dbReference>
<dbReference type="STRING" id="37928.SAMN04489742_4388"/>
<protein>
    <submittedName>
        <fullName evidence="9">RDD family protein</fullName>
    </submittedName>
</protein>
<dbReference type="InterPro" id="IPR051791">
    <property type="entry name" value="Pra-immunoreactive"/>
</dbReference>
<feature type="domain" description="RDD" evidence="8">
    <location>
        <begin position="38"/>
        <end position="139"/>
    </location>
</feature>
<dbReference type="Proteomes" id="UP000181917">
    <property type="component" value="Unassembled WGS sequence"/>
</dbReference>
<dbReference type="PIRSF" id="PIRSF021697">
    <property type="entry name" value="UCP021697"/>
    <property type="match status" value="1"/>
</dbReference>
<comment type="subcellular location">
    <subcellularLocation>
        <location evidence="1">Cell membrane</location>
        <topology evidence="1">Multi-pass membrane protein</topology>
    </subcellularLocation>
</comment>